<feature type="region of interest" description="Disordered" evidence="3">
    <location>
        <begin position="132"/>
        <end position="157"/>
    </location>
</feature>
<dbReference type="GO" id="GO:0003729">
    <property type="term" value="F:mRNA binding"/>
    <property type="evidence" value="ECO:0007669"/>
    <property type="project" value="InterPro"/>
</dbReference>
<protein>
    <recommendedName>
        <fullName evidence="4">RRM domain-containing protein</fullName>
    </recommendedName>
</protein>
<evidence type="ECO:0000259" key="4">
    <source>
        <dbReference type="PROSITE" id="PS50102"/>
    </source>
</evidence>
<feature type="compositionally biased region" description="Polar residues" evidence="3">
    <location>
        <begin position="325"/>
        <end position="334"/>
    </location>
</feature>
<keyword evidence="1 2" id="KW-0694">RNA-binding</keyword>
<dbReference type="PANTHER" id="PTHR47640:SF11">
    <property type="entry name" value="RNA-BINDING PROTEIN 42"/>
    <property type="match status" value="1"/>
</dbReference>
<dbReference type="SUPFAM" id="SSF54928">
    <property type="entry name" value="RNA-binding domain, RBD"/>
    <property type="match status" value="1"/>
</dbReference>
<dbReference type="AlphaFoldDB" id="A0A6A6QTC1"/>
<dbReference type="Gene3D" id="3.30.70.330">
    <property type="match status" value="1"/>
</dbReference>
<dbReference type="Pfam" id="PF00076">
    <property type="entry name" value="RRM_1"/>
    <property type="match status" value="1"/>
</dbReference>
<feature type="compositionally biased region" description="Pro residues" evidence="3">
    <location>
        <begin position="17"/>
        <end position="26"/>
    </location>
</feature>
<dbReference type="SMART" id="SM00360">
    <property type="entry name" value="RRM"/>
    <property type="match status" value="1"/>
</dbReference>
<feature type="compositionally biased region" description="Basic residues" evidence="3">
    <location>
        <begin position="337"/>
        <end position="348"/>
    </location>
</feature>
<evidence type="ECO:0000256" key="1">
    <source>
        <dbReference type="ARBA" id="ARBA00022884"/>
    </source>
</evidence>
<dbReference type="InterPro" id="IPR034215">
    <property type="entry name" value="RBM42_RRM"/>
</dbReference>
<sequence>MSSYPTPPGRNSASPHPSLPARPPPSSNHHVFKPTVSSGAATFFKPRTVGPPPPIVATAPSPSYGISQPSYSAGGYQTASYPGQAQYYQQQPEHFAPATPHIVNPFPLPGQGPNARAGYDPEMDAQMAQWQSAYTSTKDDGKGTGKSGRGEGLLSAGGANAIPLGGRSGTHTPFEGAAAEAGPALNSVDGAAAAKPKTVVRTGGGKTWNDDTLIQWDPNHPRIFVGNLAGEVTDDSLLKAFSKYGSVQKARVVRDNRTNKSKGYGFVSFSNTDDFFNAAKDMNGKYIGSHPVQIKRANTEIKVSTIPDKKQKNARNGKQGGGRQTTGAGIQKPQQPAHRHKSGPRMLG</sequence>
<evidence type="ECO:0000256" key="3">
    <source>
        <dbReference type="SAM" id="MobiDB-lite"/>
    </source>
</evidence>
<evidence type="ECO:0000313" key="5">
    <source>
        <dbReference type="EMBL" id="KAF2495655.1"/>
    </source>
</evidence>
<dbReference type="InterPro" id="IPR012677">
    <property type="entry name" value="Nucleotide-bd_a/b_plait_sf"/>
</dbReference>
<dbReference type="InterPro" id="IPR050825">
    <property type="entry name" value="RBM42_RBP45_47-like"/>
</dbReference>
<evidence type="ECO:0000313" key="6">
    <source>
        <dbReference type="Proteomes" id="UP000799750"/>
    </source>
</evidence>
<dbReference type="InterPro" id="IPR035979">
    <property type="entry name" value="RBD_domain_sf"/>
</dbReference>
<dbReference type="PANTHER" id="PTHR47640">
    <property type="entry name" value="TRNA SELENOCYSTEINE 1-ASSOCIATED PROTEIN 1-RELATED-RELATED"/>
    <property type="match status" value="1"/>
</dbReference>
<dbReference type="InterPro" id="IPR000504">
    <property type="entry name" value="RRM_dom"/>
</dbReference>
<name>A0A6A6QTC1_9PEZI</name>
<accession>A0A6A6QTC1</accession>
<feature type="domain" description="RRM" evidence="4">
    <location>
        <begin position="221"/>
        <end position="299"/>
    </location>
</feature>
<keyword evidence="6" id="KW-1185">Reference proteome</keyword>
<dbReference type="PROSITE" id="PS50102">
    <property type="entry name" value="RRM"/>
    <property type="match status" value="1"/>
</dbReference>
<feature type="region of interest" description="Disordered" evidence="3">
    <location>
        <begin position="1"/>
        <end position="56"/>
    </location>
</feature>
<reference evidence="5" key="1">
    <citation type="journal article" date="2020" name="Stud. Mycol.">
        <title>101 Dothideomycetes genomes: a test case for predicting lifestyles and emergence of pathogens.</title>
        <authorList>
            <person name="Haridas S."/>
            <person name="Albert R."/>
            <person name="Binder M."/>
            <person name="Bloem J."/>
            <person name="Labutti K."/>
            <person name="Salamov A."/>
            <person name="Andreopoulos B."/>
            <person name="Baker S."/>
            <person name="Barry K."/>
            <person name="Bills G."/>
            <person name="Bluhm B."/>
            <person name="Cannon C."/>
            <person name="Castanera R."/>
            <person name="Culley D."/>
            <person name="Daum C."/>
            <person name="Ezra D."/>
            <person name="Gonzalez J."/>
            <person name="Henrissat B."/>
            <person name="Kuo A."/>
            <person name="Liang C."/>
            <person name="Lipzen A."/>
            <person name="Lutzoni F."/>
            <person name="Magnuson J."/>
            <person name="Mondo S."/>
            <person name="Nolan M."/>
            <person name="Ohm R."/>
            <person name="Pangilinan J."/>
            <person name="Park H.-J."/>
            <person name="Ramirez L."/>
            <person name="Alfaro M."/>
            <person name="Sun H."/>
            <person name="Tritt A."/>
            <person name="Yoshinaga Y."/>
            <person name="Zwiers L.-H."/>
            <person name="Turgeon B."/>
            <person name="Goodwin S."/>
            <person name="Spatafora J."/>
            <person name="Crous P."/>
            <person name="Grigoriev I."/>
        </authorList>
    </citation>
    <scope>NUCLEOTIDE SEQUENCE</scope>
    <source>
        <strain evidence="5">CBS 269.34</strain>
    </source>
</reference>
<organism evidence="5 6">
    <name type="scientific">Lophium mytilinum</name>
    <dbReference type="NCBI Taxonomy" id="390894"/>
    <lineage>
        <taxon>Eukaryota</taxon>
        <taxon>Fungi</taxon>
        <taxon>Dikarya</taxon>
        <taxon>Ascomycota</taxon>
        <taxon>Pezizomycotina</taxon>
        <taxon>Dothideomycetes</taxon>
        <taxon>Pleosporomycetidae</taxon>
        <taxon>Mytilinidiales</taxon>
        <taxon>Mytilinidiaceae</taxon>
        <taxon>Lophium</taxon>
    </lineage>
</organism>
<feature type="region of interest" description="Disordered" evidence="3">
    <location>
        <begin position="298"/>
        <end position="348"/>
    </location>
</feature>
<dbReference type="CDD" id="cd12383">
    <property type="entry name" value="RRM_RBM42"/>
    <property type="match status" value="1"/>
</dbReference>
<gene>
    <name evidence="5" type="ORF">BU16DRAFT_527433</name>
</gene>
<evidence type="ECO:0000256" key="2">
    <source>
        <dbReference type="PROSITE-ProRule" id="PRU00176"/>
    </source>
</evidence>
<dbReference type="EMBL" id="MU004189">
    <property type="protein sequence ID" value="KAF2495655.1"/>
    <property type="molecule type" value="Genomic_DNA"/>
</dbReference>
<proteinExistence type="predicted"/>
<dbReference type="Proteomes" id="UP000799750">
    <property type="component" value="Unassembled WGS sequence"/>
</dbReference>
<dbReference type="OrthoDB" id="1749473at2759"/>